<name>A0A7J8YTJ5_GOSAI</name>
<evidence type="ECO:0000313" key="2">
    <source>
        <dbReference type="Proteomes" id="UP000593577"/>
    </source>
</evidence>
<feature type="non-terminal residue" evidence="1">
    <location>
        <position position="1"/>
    </location>
</feature>
<evidence type="ECO:0000313" key="1">
    <source>
        <dbReference type="EMBL" id="MBA0702898.1"/>
    </source>
</evidence>
<sequence length="97" mass="11263">IVNCGSSLRFRHKLSCQWCKYNCILVDDDHVIVKPPVRIFCTNISDEAIEMKCLGIRIGRVNRHFFHLISLRVMQMQRPLVMLVEKHVARLSLSSKA</sequence>
<protein>
    <submittedName>
        <fullName evidence="1">Uncharacterized protein</fullName>
    </submittedName>
</protein>
<dbReference type="EMBL" id="JABFAA010354399">
    <property type="protein sequence ID" value="MBA0702898.1"/>
    <property type="molecule type" value="Genomic_DNA"/>
</dbReference>
<proteinExistence type="predicted"/>
<dbReference type="Proteomes" id="UP000593577">
    <property type="component" value="Unassembled WGS sequence"/>
</dbReference>
<dbReference type="AlphaFoldDB" id="A0A7J8YTJ5"/>
<organism evidence="1 2">
    <name type="scientific">Gossypium aridum</name>
    <name type="common">American cotton</name>
    <name type="synonym">Erioxylum aridum</name>
    <dbReference type="NCBI Taxonomy" id="34290"/>
    <lineage>
        <taxon>Eukaryota</taxon>
        <taxon>Viridiplantae</taxon>
        <taxon>Streptophyta</taxon>
        <taxon>Embryophyta</taxon>
        <taxon>Tracheophyta</taxon>
        <taxon>Spermatophyta</taxon>
        <taxon>Magnoliopsida</taxon>
        <taxon>eudicotyledons</taxon>
        <taxon>Gunneridae</taxon>
        <taxon>Pentapetalae</taxon>
        <taxon>rosids</taxon>
        <taxon>malvids</taxon>
        <taxon>Malvales</taxon>
        <taxon>Malvaceae</taxon>
        <taxon>Malvoideae</taxon>
        <taxon>Gossypium</taxon>
    </lineage>
</organism>
<gene>
    <name evidence="1" type="ORF">Goari_027362</name>
</gene>
<accession>A0A7J8YTJ5</accession>
<reference evidence="1 2" key="1">
    <citation type="journal article" date="2019" name="Genome Biol. Evol.">
        <title>Insights into the evolution of the New World diploid cottons (Gossypium, subgenus Houzingenia) based on genome sequencing.</title>
        <authorList>
            <person name="Grover C.E."/>
            <person name="Arick M.A. 2nd"/>
            <person name="Thrash A."/>
            <person name="Conover J.L."/>
            <person name="Sanders W.S."/>
            <person name="Peterson D.G."/>
            <person name="Frelichowski J.E."/>
            <person name="Scheffler J.A."/>
            <person name="Scheffler B.E."/>
            <person name="Wendel J.F."/>
        </authorList>
    </citation>
    <scope>NUCLEOTIDE SEQUENCE [LARGE SCALE GENOMIC DNA]</scope>
    <source>
        <strain evidence="1">185</strain>
        <tissue evidence="1">Leaf</tissue>
    </source>
</reference>
<keyword evidence="2" id="KW-1185">Reference proteome</keyword>
<comment type="caution">
    <text evidence="1">The sequence shown here is derived from an EMBL/GenBank/DDBJ whole genome shotgun (WGS) entry which is preliminary data.</text>
</comment>